<feature type="signal peptide" evidence="1">
    <location>
        <begin position="1"/>
        <end position="17"/>
    </location>
</feature>
<keyword evidence="3" id="KW-1185">Reference proteome</keyword>
<evidence type="ECO:0000256" key="1">
    <source>
        <dbReference type="SAM" id="SignalP"/>
    </source>
</evidence>
<evidence type="ECO:0008006" key="4">
    <source>
        <dbReference type="Google" id="ProtNLM"/>
    </source>
</evidence>
<dbReference type="RefSeq" id="WP_252956250.1">
    <property type="nucleotide sequence ID" value="NZ_JAFIRR010000205.1"/>
</dbReference>
<evidence type="ECO:0000313" key="2">
    <source>
        <dbReference type="EMBL" id="MCO6419561.1"/>
    </source>
</evidence>
<evidence type="ECO:0000313" key="3">
    <source>
        <dbReference type="Proteomes" id="UP001523392"/>
    </source>
</evidence>
<reference evidence="2 3" key="1">
    <citation type="submission" date="2021-12" db="EMBL/GenBank/DDBJ databases">
        <title>Siccirubricoccus leaddurans sp. nov., a high concentration Zn2+ tolerance bacterium.</title>
        <authorList>
            <person name="Cao Y."/>
        </authorList>
    </citation>
    <scope>NUCLEOTIDE SEQUENCE [LARGE SCALE GENOMIC DNA]</scope>
    <source>
        <strain evidence="2 3">KC 17139</strain>
    </source>
</reference>
<feature type="chain" id="PRO_5045720377" description="Lipoprotein" evidence="1">
    <location>
        <begin position="18"/>
        <end position="108"/>
    </location>
</feature>
<sequence>MGTAPLRMALLAGLVLALPGCGTPRGAGPGPDYATLAPHEWDHGPAWAPGATAWAPSPYAYAWAGPGYFAPDPWYWGPSYRFGVRRDFWWRRHGWAGPHHHHFHRHRR</sequence>
<protein>
    <recommendedName>
        <fullName evidence="4">Lipoprotein</fullName>
    </recommendedName>
</protein>
<accession>A0ABT1DCA0</accession>
<organism evidence="2 3">
    <name type="scientific">Siccirubricoccus soli</name>
    <dbReference type="NCBI Taxonomy" id="2899147"/>
    <lineage>
        <taxon>Bacteria</taxon>
        <taxon>Pseudomonadati</taxon>
        <taxon>Pseudomonadota</taxon>
        <taxon>Alphaproteobacteria</taxon>
        <taxon>Acetobacterales</taxon>
        <taxon>Roseomonadaceae</taxon>
        <taxon>Siccirubricoccus</taxon>
    </lineage>
</organism>
<comment type="caution">
    <text evidence="2">The sequence shown here is derived from an EMBL/GenBank/DDBJ whole genome shotgun (WGS) entry which is preliminary data.</text>
</comment>
<dbReference type="EMBL" id="JAFIRR010000205">
    <property type="protein sequence ID" value="MCO6419561.1"/>
    <property type="molecule type" value="Genomic_DNA"/>
</dbReference>
<proteinExistence type="predicted"/>
<name>A0ABT1DCA0_9PROT</name>
<dbReference type="Proteomes" id="UP001523392">
    <property type="component" value="Unassembled WGS sequence"/>
</dbReference>
<keyword evidence="1" id="KW-0732">Signal</keyword>
<gene>
    <name evidence="2" type="ORF">JYK14_25845</name>
</gene>